<dbReference type="InterPro" id="IPR001173">
    <property type="entry name" value="Glyco_trans_2-like"/>
</dbReference>
<feature type="transmembrane region" description="Helical" evidence="1">
    <location>
        <begin position="267"/>
        <end position="288"/>
    </location>
</feature>
<evidence type="ECO:0000259" key="2">
    <source>
        <dbReference type="Pfam" id="PF00535"/>
    </source>
</evidence>
<dbReference type="Gene3D" id="3.90.550.10">
    <property type="entry name" value="Spore Coat Polysaccharide Biosynthesis Protein SpsA, Chain A"/>
    <property type="match status" value="1"/>
</dbReference>
<dbReference type="Proteomes" id="UP000187608">
    <property type="component" value="Unassembled WGS sequence"/>
</dbReference>
<dbReference type="STRING" id="570947.SAMN05421687_104173"/>
<dbReference type="PANTHER" id="PTHR48090">
    <property type="entry name" value="UNDECAPRENYL-PHOSPHATE 4-DEOXY-4-FORMAMIDO-L-ARABINOSE TRANSFERASE-RELATED"/>
    <property type="match status" value="1"/>
</dbReference>
<dbReference type="RefSeq" id="WP_076558359.1">
    <property type="nucleotide sequence ID" value="NZ_FTOC01000004.1"/>
</dbReference>
<accession>A0A1N7J8Z8</accession>
<keyword evidence="1" id="KW-0812">Transmembrane</keyword>
<feature type="transmembrane region" description="Helical" evidence="1">
    <location>
        <begin position="231"/>
        <end position="255"/>
    </location>
</feature>
<evidence type="ECO:0000313" key="4">
    <source>
        <dbReference type="Proteomes" id="UP000187608"/>
    </source>
</evidence>
<dbReference type="OrthoDB" id="9807778at2"/>
<feature type="domain" description="Glycosyltransferase 2-like" evidence="2">
    <location>
        <begin position="7"/>
        <end position="168"/>
    </location>
</feature>
<dbReference type="InterPro" id="IPR050256">
    <property type="entry name" value="Glycosyltransferase_2"/>
</dbReference>
<proteinExistence type="predicted"/>
<dbReference type="CDD" id="cd04187">
    <property type="entry name" value="DPM1_like_bac"/>
    <property type="match status" value="1"/>
</dbReference>
<dbReference type="Pfam" id="PF00535">
    <property type="entry name" value="Glycos_transf_2"/>
    <property type="match status" value="1"/>
</dbReference>
<keyword evidence="4" id="KW-1185">Reference proteome</keyword>
<reference evidence="4" key="1">
    <citation type="submission" date="2017-01" db="EMBL/GenBank/DDBJ databases">
        <authorList>
            <person name="Varghese N."/>
            <person name="Submissions S."/>
        </authorList>
    </citation>
    <scope>NUCLEOTIDE SEQUENCE [LARGE SCALE GENOMIC DNA]</scope>
    <source>
        <strain evidence="4">DSM 23127</strain>
    </source>
</reference>
<evidence type="ECO:0000256" key="1">
    <source>
        <dbReference type="SAM" id="Phobius"/>
    </source>
</evidence>
<organism evidence="3 4">
    <name type="scientific">Salimicrobium flavidum</name>
    <dbReference type="NCBI Taxonomy" id="570947"/>
    <lineage>
        <taxon>Bacteria</taxon>
        <taxon>Bacillati</taxon>
        <taxon>Bacillota</taxon>
        <taxon>Bacilli</taxon>
        <taxon>Bacillales</taxon>
        <taxon>Bacillaceae</taxon>
        <taxon>Salimicrobium</taxon>
    </lineage>
</organism>
<protein>
    <submittedName>
        <fullName evidence="3">Glycosyltransferase involved in cell wall bisynthesis</fullName>
    </submittedName>
</protein>
<evidence type="ECO:0000313" key="3">
    <source>
        <dbReference type="EMBL" id="SIS45802.1"/>
    </source>
</evidence>
<dbReference type="SUPFAM" id="SSF53448">
    <property type="entry name" value="Nucleotide-diphospho-sugar transferases"/>
    <property type="match status" value="1"/>
</dbReference>
<keyword evidence="1" id="KW-0472">Membrane</keyword>
<keyword evidence="1" id="KW-1133">Transmembrane helix</keyword>
<dbReference type="GO" id="GO:0005886">
    <property type="term" value="C:plasma membrane"/>
    <property type="evidence" value="ECO:0007669"/>
    <property type="project" value="TreeGrafter"/>
</dbReference>
<dbReference type="GO" id="GO:0016740">
    <property type="term" value="F:transferase activity"/>
    <property type="evidence" value="ECO:0007669"/>
    <property type="project" value="UniProtKB-KW"/>
</dbReference>
<dbReference type="InterPro" id="IPR029044">
    <property type="entry name" value="Nucleotide-diphossugar_trans"/>
</dbReference>
<gene>
    <name evidence="3" type="ORF">SAMN05421687_104173</name>
</gene>
<dbReference type="EMBL" id="FTOC01000004">
    <property type="protein sequence ID" value="SIS45802.1"/>
    <property type="molecule type" value="Genomic_DNA"/>
</dbReference>
<name>A0A1N7J8Z8_9BACI</name>
<dbReference type="AlphaFoldDB" id="A0A1N7J8Z8"/>
<dbReference type="PANTHER" id="PTHR48090:SF8">
    <property type="entry name" value="GLYCOSYLTRANSFERASE CSBB-RELATED"/>
    <property type="match status" value="1"/>
</dbReference>
<sequence>MDNFMVSVIIPAYNEGENIDMIHDALEKEFKALSCDFEAIFVDDGSRDDTLARIRTLAEHAPEVKYISFSRNFGKEPALIAGLQHAFGETVIIMDADLQHPPSLIPQLLDGYFEGYQQVVARRTREGESKSRSFLSSSYYKMVNKLAQVDLADGEGDFRLLGRQAIDAILAMSEGNRFSKGLFSWIGFEKKVIHYENVKREKGDSHWSMKQLLEYGIEGILSFNQRPLRMVFYAGFLIMGLSLIYISLMFIMILFRGVAVPGYFTTISSVLILGGVQLISLGVIGEYVGRIYMETKRRPHYLVKESNTERKSYEKME</sequence>
<keyword evidence="3" id="KW-0808">Transferase</keyword>